<dbReference type="SMART" id="SM00855">
    <property type="entry name" value="PGAM"/>
    <property type="match status" value="1"/>
</dbReference>
<dbReference type="Proteomes" id="UP000676456">
    <property type="component" value="Unassembled WGS sequence"/>
</dbReference>
<feature type="binding site" evidence="2">
    <location>
        <position position="58"/>
    </location>
    <ligand>
        <name>substrate</name>
    </ligand>
</feature>
<keyword evidence="4" id="KW-1185">Reference proteome</keyword>
<dbReference type="Pfam" id="PF00300">
    <property type="entry name" value="His_Phos_1"/>
    <property type="match status" value="1"/>
</dbReference>
<organism evidence="3 4">
    <name type="scientific">Lederbergia citrea</name>
    <dbReference type="NCBI Taxonomy" id="2833581"/>
    <lineage>
        <taxon>Bacteria</taxon>
        <taxon>Bacillati</taxon>
        <taxon>Bacillota</taxon>
        <taxon>Bacilli</taxon>
        <taxon>Bacillales</taxon>
        <taxon>Bacillaceae</taxon>
        <taxon>Lederbergia</taxon>
    </lineage>
</organism>
<gene>
    <name evidence="3" type="ORF">KHA91_00685</name>
</gene>
<name>A0A942UNQ2_9BACI</name>
<evidence type="ECO:0000313" key="4">
    <source>
        <dbReference type="Proteomes" id="UP000676456"/>
    </source>
</evidence>
<dbReference type="SUPFAM" id="SSF53254">
    <property type="entry name" value="Phosphoglycerate mutase-like"/>
    <property type="match status" value="1"/>
</dbReference>
<proteinExistence type="predicted"/>
<evidence type="ECO:0000313" key="3">
    <source>
        <dbReference type="EMBL" id="MBS4221269.1"/>
    </source>
</evidence>
<accession>A0A942UNQ2</accession>
<feature type="active site" description="Tele-phosphohistidine intermediate" evidence="1">
    <location>
        <position position="9"/>
    </location>
</feature>
<evidence type="ECO:0000256" key="2">
    <source>
        <dbReference type="PIRSR" id="PIRSR613078-2"/>
    </source>
</evidence>
<reference evidence="3 4" key="1">
    <citation type="submission" date="2021-05" db="EMBL/GenBank/DDBJ databases">
        <title>Novel Bacillus species.</title>
        <authorList>
            <person name="Liu G."/>
        </authorList>
    </citation>
    <scope>NUCLEOTIDE SEQUENCE [LARGE SCALE GENOMIC DNA]</scope>
    <source>
        <strain evidence="3 4">FJAT-49682</strain>
    </source>
</reference>
<dbReference type="InterPro" id="IPR013078">
    <property type="entry name" value="His_Pase_superF_clade-1"/>
</dbReference>
<feature type="active site" description="Proton donor/acceptor" evidence="1">
    <location>
        <position position="82"/>
    </location>
</feature>
<dbReference type="InterPro" id="IPR050275">
    <property type="entry name" value="PGM_Phosphatase"/>
</dbReference>
<dbReference type="CDD" id="cd07067">
    <property type="entry name" value="HP_PGM_like"/>
    <property type="match status" value="1"/>
</dbReference>
<dbReference type="PANTHER" id="PTHR48100">
    <property type="entry name" value="BROAD-SPECIFICITY PHOSPHATASE YOR283W-RELATED"/>
    <property type="match status" value="1"/>
</dbReference>
<dbReference type="InterPro" id="IPR029033">
    <property type="entry name" value="His_PPase_superfam"/>
</dbReference>
<dbReference type="Gene3D" id="3.40.50.1240">
    <property type="entry name" value="Phosphoglycerate mutase-like"/>
    <property type="match status" value="1"/>
</dbReference>
<dbReference type="InterPro" id="IPR001345">
    <property type="entry name" value="PG/BPGM_mutase_AS"/>
</dbReference>
<dbReference type="RefSeq" id="WP_213097785.1">
    <property type="nucleotide sequence ID" value="NZ_JAGYPH010000001.1"/>
</dbReference>
<dbReference type="GO" id="GO:0005737">
    <property type="term" value="C:cytoplasm"/>
    <property type="evidence" value="ECO:0007669"/>
    <property type="project" value="TreeGrafter"/>
</dbReference>
<dbReference type="EMBL" id="JAGYPN010000001">
    <property type="protein sequence ID" value="MBS4221269.1"/>
    <property type="molecule type" value="Genomic_DNA"/>
</dbReference>
<dbReference type="GO" id="GO:0016791">
    <property type="term" value="F:phosphatase activity"/>
    <property type="evidence" value="ECO:0007669"/>
    <property type="project" value="TreeGrafter"/>
</dbReference>
<evidence type="ECO:0000256" key="1">
    <source>
        <dbReference type="PIRSR" id="PIRSR613078-1"/>
    </source>
</evidence>
<dbReference type="PROSITE" id="PS00175">
    <property type="entry name" value="PG_MUTASE"/>
    <property type="match status" value="1"/>
</dbReference>
<sequence length="197" mass="22303">MTTICLIRHGETDWNALGKIQGKTDIPLNKNGIQQAQECREFLKDSKWDVIITSPLKRAKQTAEIINEGLNVPLIEMDNFSERYFGDAEGMTLEERLTAYPDKNYPNQEDRLSFINRIMAGIKTINQKYGNRKVLLVVHGAVINAILATLSNGKIGSGKTTLINACISNIHFHEEKWEILNFNQVSHLSNYSDKGRI</sequence>
<protein>
    <submittedName>
        <fullName evidence="3">Histidine phosphatase family protein</fullName>
    </submittedName>
</protein>
<dbReference type="PANTHER" id="PTHR48100:SF59">
    <property type="entry name" value="ADENOSYLCOBALAMIN_ALPHA-RIBAZOLE PHOSPHATASE"/>
    <property type="match status" value="1"/>
</dbReference>
<dbReference type="AlphaFoldDB" id="A0A942UNQ2"/>
<feature type="binding site" evidence="2">
    <location>
        <begin position="8"/>
        <end position="15"/>
    </location>
    <ligand>
        <name>substrate</name>
    </ligand>
</feature>
<comment type="caution">
    <text evidence="3">The sequence shown here is derived from an EMBL/GenBank/DDBJ whole genome shotgun (WGS) entry which is preliminary data.</text>
</comment>